<keyword evidence="8 12" id="KW-0457">Lysine biosynthesis</keyword>
<feature type="binding site" evidence="12 15">
    <location>
        <position position="54"/>
    </location>
    <ligand>
        <name>pyruvate</name>
        <dbReference type="ChEBI" id="CHEBI:15361"/>
    </ligand>
</feature>
<evidence type="ECO:0000256" key="7">
    <source>
        <dbReference type="ARBA" id="ARBA00022915"/>
    </source>
</evidence>
<dbReference type="EMBL" id="FTOO01000011">
    <property type="protein sequence ID" value="SIT05189.1"/>
    <property type="molecule type" value="Genomic_DNA"/>
</dbReference>
<feature type="active site" description="Schiff-base intermediate with substrate" evidence="12 14">
    <location>
        <position position="171"/>
    </location>
</feature>
<keyword evidence="17" id="KW-1185">Reference proteome</keyword>
<dbReference type="UniPathway" id="UPA00034">
    <property type="reaction ID" value="UER00017"/>
</dbReference>
<dbReference type="Pfam" id="PF00701">
    <property type="entry name" value="DHDPS"/>
    <property type="match status" value="1"/>
</dbReference>
<dbReference type="STRING" id="252246.SAMN05421799_11132"/>
<protein>
    <recommendedName>
        <fullName evidence="4 12">4-hydroxy-tetrahydrodipicolinate synthase</fullName>
        <shortName evidence="12">HTPA synthase</shortName>
        <ecNumber evidence="4 12">4.3.3.7</ecNumber>
    </recommendedName>
</protein>
<evidence type="ECO:0000256" key="5">
    <source>
        <dbReference type="ARBA" id="ARBA00022490"/>
    </source>
</evidence>
<dbReference type="GO" id="GO:0019877">
    <property type="term" value="P:diaminopimelate biosynthetic process"/>
    <property type="evidence" value="ECO:0007669"/>
    <property type="project" value="UniProtKB-UniRule"/>
</dbReference>
<comment type="similarity">
    <text evidence="3 12 13">Belongs to the DapA family.</text>
</comment>
<reference evidence="17" key="1">
    <citation type="submission" date="2017-01" db="EMBL/GenBank/DDBJ databases">
        <authorList>
            <person name="Varghese N."/>
            <person name="Submissions S."/>
        </authorList>
    </citation>
    <scope>NUCLEOTIDE SEQUENCE [LARGE SCALE GENOMIC DNA]</scope>
    <source>
        <strain evidence="17">DSM 16176</strain>
    </source>
</reference>
<feature type="site" description="Part of a proton relay during catalysis" evidence="12">
    <location>
        <position position="53"/>
    </location>
</feature>
<evidence type="ECO:0000256" key="12">
    <source>
        <dbReference type="HAMAP-Rule" id="MF_00418"/>
    </source>
</evidence>
<feature type="binding site" evidence="12 15">
    <location>
        <position position="213"/>
    </location>
    <ligand>
        <name>pyruvate</name>
        <dbReference type="ChEBI" id="CHEBI:15361"/>
    </ligand>
</feature>
<comment type="subunit">
    <text evidence="12">Homotetramer; dimer of dimers.</text>
</comment>
<evidence type="ECO:0000256" key="11">
    <source>
        <dbReference type="ARBA" id="ARBA00047836"/>
    </source>
</evidence>
<dbReference type="Proteomes" id="UP000186156">
    <property type="component" value="Unassembled WGS sequence"/>
</dbReference>
<dbReference type="NCBIfam" id="TIGR02313">
    <property type="entry name" value="HpaI-NOT-DapA"/>
    <property type="match status" value="1"/>
</dbReference>
<dbReference type="CDD" id="cd00950">
    <property type="entry name" value="DHDPS"/>
    <property type="match status" value="1"/>
</dbReference>
<name>A0A1N7P424_9BACL</name>
<dbReference type="InterPro" id="IPR020625">
    <property type="entry name" value="Schiff_base-form_aldolases_AS"/>
</dbReference>
<dbReference type="GO" id="GO:0008840">
    <property type="term" value="F:4-hydroxy-tetrahydrodipicolinate synthase activity"/>
    <property type="evidence" value="ECO:0007669"/>
    <property type="project" value="UniProtKB-UniRule"/>
</dbReference>
<evidence type="ECO:0000256" key="2">
    <source>
        <dbReference type="ARBA" id="ARBA00005120"/>
    </source>
</evidence>
<keyword evidence="10 12" id="KW-0704">Schiff base</keyword>
<evidence type="ECO:0000256" key="8">
    <source>
        <dbReference type="ARBA" id="ARBA00023154"/>
    </source>
</evidence>
<keyword evidence="5 12" id="KW-0963">Cytoplasm</keyword>
<evidence type="ECO:0000256" key="15">
    <source>
        <dbReference type="PIRSR" id="PIRSR001365-2"/>
    </source>
</evidence>
<dbReference type="SUPFAM" id="SSF51569">
    <property type="entry name" value="Aldolase"/>
    <property type="match status" value="1"/>
</dbReference>
<dbReference type="EC" id="4.3.3.7" evidence="4 12"/>
<organism evidence="16 17">
    <name type="scientific">Alicyclobacillus vulcanalis</name>
    <dbReference type="NCBI Taxonomy" id="252246"/>
    <lineage>
        <taxon>Bacteria</taxon>
        <taxon>Bacillati</taxon>
        <taxon>Bacillota</taxon>
        <taxon>Bacilli</taxon>
        <taxon>Bacillales</taxon>
        <taxon>Alicyclobacillaceae</taxon>
        <taxon>Alicyclobacillus</taxon>
    </lineage>
</organism>
<dbReference type="OrthoDB" id="9782828at2"/>
<dbReference type="PRINTS" id="PR00146">
    <property type="entry name" value="DHPICSNTHASE"/>
</dbReference>
<evidence type="ECO:0000256" key="10">
    <source>
        <dbReference type="ARBA" id="ARBA00023270"/>
    </source>
</evidence>
<comment type="caution">
    <text evidence="12">Was originally thought to be a dihydrodipicolinate synthase (DHDPS), catalyzing the condensation of (S)-aspartate-beta-semialdehyde [(S)-ASA] and pyruvate to dihydrodipicolinate (DHDP). However, it was shown in E.coli that the product of the enzymatic reaction is not dihydrodipicolinate but in fact (4S)-4-hydroxy-2,3,4,5-tetrahydro-(2S)-dipicolinic acid (HTPA), and that the consecutive dehydration reaction leading to DHDP is not spontaneous but catalyzed by DapB.</text>
</comment>
<comment type="pathway">
    <text evidence="2 12">Amino-acid biosynthesis; L-lysine biosynthesis via DAP pathway; (S)-tetrahydrodipicolinate from L-aspartate: step 3/4.</text>
</comment>
<keyword evidence="6 12" id="KW-0028">Amino-acid biosynthesis</keyword>
<comment type="subcellular location">
    <subcellularLocation>
        <location evidence="12">Cytoplasm</location>
    </subcellularLocation>
</comment>
<dbReference type="NCBIfam" id="TIGR00674">
    <property type="entry name" value="dapA"/>
    <property type="match status" value="1"/>
</dbReference>
<proteinExistence type="inferred from homology"/>
<dbReference type="InterPro" id="IPR013785">
    <property type="entry name" value="Aldolase_TIM"/>
</dbReference>
<dbReference type="AlphaFoldDB" id="A0A1N7P424"/>
<dbReference type="HAMAP" id="MF_00418">
    <property type="entry name" value="DapA"/>
    <property type="match status" value="1"/>
</dbReference>
<dbReference type="InterPro" id="IPR005263">
    <property type="entry name" value="DapA"/>
</dbReference>
<evidence type="ECO:0000256" key="9">
    <source>
        <dbReference type="ARBA" id="ARBA00023239"/>
    </source>
</evidence>
<dbReference type="InterPro" id="IPR002220">
    <property type="entry name" value="DapA-like"/>
</dbReference>
<keyword evidence="9 12" id="KW-0456">Lyase</keyword>
<dbReference type="PANTHER" id="PTHR12128">
    <property type="entry name" value="DIHYDRODIPICOLINATE SYNTHASE"/>
    <property type="match status" value="1"/>
</dbReference>
<dbReference type="GO" id="GO:0009089">
    <property type="term" value="P:lysine biosynthetic process via diaminopimelate"/>
    <property type="evidence" value="ECO:0007669"/>
    <property type="project" value="UniProtKB-UniRule"/>
</dbReference>
<comment type="catalytic activity">
    <reaction evidence="11 12">
        <text>L-aspartate 4-semialdehyde + pyruvate = (2S,4S)-4-hydroxy-2,3,4,5-tetrahydrodipicolinate + H2O + H(+)</text>
        <dbReference type="Rhea" id="RHEA:34171"/>
        <dbReference type="ChEBI" id="CHEBI:15361"/>
        <dbReference type="ChEBI" id="CHEBI:15377"/>
        <dbReference type="ChEBI" id="CHEBI:15378"/>
        <dbReference type="ChEBI" id="CHEBI:67139"/>
        <dbReference type="ChEBI" id="CHEBI:537519"/>
        <dbReference type="EC" id="4.3.3.7"/>
    </reaction>
</comment>
<sequence>MAADKDVVSRLRGSIVPMVTPFLEDGSFDERAYRDLIEWQIESGSHGISCAGTTGEPSSLTVEEREYLFEVTVHAVRGRVPVVLGTGSTNHAETLRLTKTAEKLGADAALVIVPYYNRPSQEGLYRHFRAIADSVDIPIILYNIPGRTGVNLEPATMARLKRDCRNIVGVKESNKDFEQVTRVLKTCGRDFLVYSGIELLCYPMLALGGAGHISATANLMPREVARLYDLVQAGRWHEALDLHYELAELNEALFWETNPGPVKACLAMMGKIRPVVRMPLALPGPELTEKLRAVLASYGLI</sequence>
<comment type="function">
    <text evidence="1 12">Catalyzes the condensation of (S)-aspartate-beta-semialdehyde [(S)-ASA] and pyruvate to 4-hydroxy-tetrahydrodipicolinate (HTPA).</text>
</comment>
<dbReference type="Gene3D" id="3.20.20.70">
    <property type="entry name" value="Aldolase class I"/>
    <property type="match status" value="1"/>
</dbReference>
<dbReference type="GO" id="GO:0005829">
    <property type="term" value="C:cytosol"/>
    <property type="evidence" value="ECO:0007669"/>
    <property type="project" value="TreeGrafter"/>
</dbReference>
<evidence type="ECO:0000256" key="4">
    <source>
        <dbReference type="ARBA" id="ARBA00012086"/>
    </source>
</evidence>
<dbReference type="InterPro" id="IPR012691">
    <property type="entry name" value="HpaI_NOT_DapA"/>
</dbReference>
<accession>A0A1N7P424</accession>
<evidence type="ECO:0000256" key="6">
    <source>
        <dbReference type="ARBA" id="ARBA00022605"/>
    </source>
</evidence>
<feature type="site" description="Part of a proton relay during catalysis" evidence="12">
    <location>
        <position position="116"/>
    </location>
</feature>
<evidence type="ECO:0000313" key="17">
    <source>
        <dbReference type="Proteomes" id="UP000186156"/>
    </source>
</evidence>
<dbReference type="SMART" id="SM01130">
    <property type="entry name" value="DHDPS"/>
    <property type="match status" value="1"/>
</dbReference>
<evidence type="ECO:0000256" key="3">
    <source>
        <dbReference type="ARBA" id="ARBA00007592"/>
    </source>
</evidence>
<dbReference type="PANTHER" id="PTHR12128:SF66">
    <property type="entry name" value="4-HYDROXY-2-OXOGLUTARATE ALDOLASE, MITOCHONDRIAL"/>
    <property type="match status" value="1"/>
</dbReference>
<dbReference type="PIRSF" id="PIRSF001365">
    <property type="entry name" value="DHDPS"/>
    <property type="match status" value="1"/>
</dbReference>
<dbReference type="PROSITE" id="PS00666">
    <property type="entry name" value="DHDPS_2"/>
    <property type="match status" value="1"/>
</dbReference>
<evidence type="ECO:0000313" key="16">
    <source>
        <dbReference type="EMBL" id="SIT05189.1"/>
    </source>
</evidence>
<evidence type="ECO:0000256" key="1">
    <source>
        <dbReference type="ARBA" id="ARBA00003294"/>
    </source>
</evidence>
<dbReference type="RefSeq" id="WP_076348458.1">
    <property type="nucleotide sequence ID" value="NZ_FTOO01000011.1"/>
</dbReference>
<evidence type="ECO:0000256" key="14">
    <source>
        <dbReference type="PIRSR" id="PIRSR001365-1"/>
    </source>
</evidence>
<gene>
    <name evidence="12" type="primary">dapA</name>
    <name evidence="16" type="ORF">SAMN05421799_11132</name>
</gene>
<feature type="active site" description="Proton donor/acceptor" evidence="12 14">
    <location>
        <position position="142"/>
    </location>
</feature>
<keyword evidence="7 12" id="KW-0220">Diaminopimelate biosynthesis</keyword>
<evidence type="ECO:0000256" key="13">
    <source>
        <dbReference type="PIRNR" id="PIRNR001365"/>
    </source>
</evidence>